<dbReference type="InterPro" id="IPR024185">
    <property type="entry name" value="FTHF_cligase-like_sf"/>
</dbReference>
<keyword evidence="4" id="KW-0460">Magnesium</keyword>
<keyword evidence="6" id="KW-1185">Reference proteome</keyword>
<dbReference type="PANTHER" id="PTHR23407">
    <property type="entry name" value="ATPASE INHIBITOR/5-FORMYLTETRAHYDROFOLATE CYCLO-LIGASE"/>
    <property type="match status" value="1"/>
</dbReference>
<evidence type="ECO:0000256" key="2">
    <source>
        <dbReference type="ARBA" id="ARBA00022741"/>
    </source>
</evidence>
<gene>
    <name evidence="5" type="ORF">R4Y45_05140</name>
</gene>
<dbReference type="EC" id="6.3.3.2" evidence="4"/>
<keyword evidence="5" id="KW-0436">Ligase</keyword>
<proteinExistence type="inferred from homology"/>
<protein>
    <recommendedName>
        <fullName evidence="4">5-formyltetrahydrofolate cyclo-ligase</fullName>
        <ecNumber evidence="4">6.3.3.2</ecNumber>
    </recommendedName>
</protein>
<sequence>MDKTELRKMQLNRLQEFAKTTQKQREEINLFHQFVSHPKVKASQNIGLTIGEDFEVDTLPLIEALLEMNKSVYLAKVRPHKRMDFVAYHSGDQLVKSKFGVLEPNLDHPVKNQLDLVVTPCLAISQNHHYRVGFGGGYFDRFLNQYQMQTLTLALTPMIFETADWPISMMDVPIDELIIPSE</sequence>
<comment type="caution">
    <text evidence="5">The sequence shown here is derived from an EMBL/GenBank/DDBJ whole genome shotgun (WGS) entry which is preliminary data.</text>
</comment>
<dbReference type="Pfam" id="PF01812">
    <property type="entry name" value="5-FTHF_cyc-lig"/>
    <property type="match status" value="1"/>
</dbReference>
<dbReference type="PIRSF" id="PIRSF006806">
    <property type="entry name" value="FTHF_cligase"/>
    <property type="match status" value="1"/>
</dbReference>
<dbReference type="EMBL" id="JAWMWG010000001">
    <property type="protein sequence ID" value="MEJ6348611.1"/>
    <property type="molecule type" value="Genomic_DNA"/>
</dbReference>
<dbReference type="NCBIfam" id="TIGR02727">
    <property type="entry name" value="MTHFS_bact"/>
    <property type="match status" value="1"/>
</dbReference>
<accession>A0ABU8SGV2</accession>
<evidence type="ECO:0000256" key="4">
    <source>
        <dbReference type="RuleBase" id="RU361279"/>
    </source>
</evidence>
<comment type="similarity">
    <text evidence="1 4">Belongs to the 5-formyltetrahydrofolate cyclo-ligase family.</text>
</comment>
<comment type="cofactor">
    <cofactor evidence="4">
        <name>Mg(2+)</name>
        <dbReference type="ChEBI" id="CHEBI:18420"/>
    </cofactor>
</comment>
<dbReference type="GO" id="GO:0030272">
    <property type="term" value="F:5-formyltetrahydrofolate cyclo-ligase activity"/>
    <property type="evidence" value="ECO:0007669"/>
    <property type="project" value="UniProtKB-EC"/>
</dbReference>
<keyword evidence="3 4" id="KW-0067">ATP-binding</keyword>
<dbReference type="SUPFAM" id="SSF100950">
    <property type="entry name" value="NagB/RpiA/CoA transferase-like"/>
    <property type="match status" value="1"/>
</dbReference>
<evidence type="ECO:0000256" key="1">
    <source>
        <dbReference type="ARBA" id="ARBA00010638"/>
    </source>
</evidence>
<evidence type="ECO:0000256" key="3">
    <source>
        <dbReference type="ARBA" id="ARBA00022840"/>
    </source>
</evidence>
<evidence type="ECO:0000313" key="6">
    <source>
        <dbReference type="Proteomes" id="UP001377804"/>
    </source>
</evidence>
<dbReference type="InterPro" id="IPR002698">
    <property type="entry name" value="FTHF_cligase"/>
</dbReference>
<dbReference type="InterPro" id="IPR037171">
    <property type="entry name" value="NagB/RpiA_transferase-like"/>
</dbReference>
<keyword evidence="2 4" id="KW-0547">Nucleotide-binding</keyword>
<name>A0ABU8SGV2_9LACO</name>
<organism evidence="5 6">
    <name type="scientific">Holzapfeliella saturejae</name>
    <dbReference type="NCBI Taxonomy" id="3082953"/>
    <lineage>
        <taxon>Bacteria</taxon>
        <taxon>Bacillati</taxon>
        <taxon>Bacillota</taxon>
        <taxon>Bacilli</taxon>
        <taxon>Lactobacillales</taxon>
        <taxon>Lactobacillaceae</taxon>
        <taxon>Holzapfeliella</taxon>
    </lineage>
</organism>
<dbReference type="PANTHER" id="PTHR23407:SF1">
    <property type="entry name" value="5-FORMYLTETRAHYDROFOLATE CYCLO-LIGASE"/>
    <property type="match status" value="1"/>
</dbReference>
<evidence type="ECO:0000313" key="5">
    <source>
        <dbReference type="EMBL" id="MEJ6348611.1"/>
    </source>
</evidence>
<dbReference type="Proteomes" id="UP001377804">
    <property type="component" value="Unassembled WGS sequence"/>
</dbReference>
<keyword evidence="4" id="KW-0479">Metal-binding</keyword>
<dbReference type="Gene3D" id="3.40.50.10420">
    <property type="entry name" value="NagB/RpiA/CoA transferase-like"/>
    <property type="match status" value="1"/>
</dbReference>
<comment type="catalytic activity">
    <reaction evidence="4">
        <text>(6S)-5-formyl-5,6,7,8-tetrahydrofolate + ATP = (6R)-5,10-methenyltetrahydrofolate + ADP + phosphate</text>
        <dbReference type="Rhea" id="RHEA:10488"/>
        <dbReference type="ChEBI" id="CHEBI:30616"/>
        <dbReference type="ChEBI" id="CHEBI:43474"/>
        <dbReference type="ChEBI" id="CHEBI:57455"/>
        <dbReference type="ChEBI" id="CHEBI:57457"/>
        <dbReference type="ChEBI" id="CHEBI:456216"/>
        <dbReference type="EC" id="6.3.3.2"/>
    </reaction>
</comment>
<dbReference type="RefSeq" id="WP_339969950.1">
    <property type="nucleotide sequence ID" value="NZ_JAWMWG010000001.1"/>
</dbReference>
<reference evidence="5 6" key="1">
    <citation type="submission" date="2023-10" db="EMBL/GenBank/DDBJ databases">
        <title>Holzapfeliella saturejae sp. nov. isolated from Satureja montana flowers.</title>
        <authorList>
            <person name="Alcantara C."/>
            <person name="Zuniga M."/>
            <person name="Landete J.M."/>
            <person name="Monedero V."/>
        </authorList>
    </citation>
    <scope>NUCLEOTIDE SEQUENCE [LARGE SCALE GENOMIC DNA]</scope>
    <source>
        <strain evidence="5 6">He02</strain>
    </source>
</reference>